<protein>
    <submittedName>
        <fullName evidence="1">Uncharacterized protein</fullName>
    </submittedName>
</protein>
<accession>A0A839F0S9</accession>
<dbReference type="AlphaFoldDB" id="A0A839F0S9"/>
<proteinExistence type="predicted"/>
<name>A0A839F0S9_9GAMM</name>
<organism evidence="1 2">
    <name type="scientific">Dokdonella fugitiva</name>
    <dbReference type="NCBI Taxonomy" id="328517"/>
    <lineage>
        <taxon>Bacteria</taxon>
        <taxon>Pseudomonadati</taxon>
        <taxon>Pseudomonadota</taxon>
        <taxon>Gammaproteobacteria</taxon>
        <taxon>Lysobacterales</taxon>
        <taxon>Rhodanobacteraceae</taxon>
        <taxon>Dokdonella</taxon>
    </lineage>
</organism>
<dbReference type="Proteomes" id="UP000550401">
    <property type="component" value="Unassembled WGS sequence"/>
</dbReference>
<keyword evidence="2" id="KW-1185">Reference proteome</keyword>
<dbReference type="EMBL" id="JACGXL010000003">
    <property type="protein sequence ID" value="MBA8888216.1"/>
    <property type="molecule type" value="Genomic_DNA"/>
</dbReference>
<comment type="caution">
    <text evidence="1">The sequence shown here is derived from an EMBL/GenBank/DDBJ whole genome shotgun (WGS) entry which is preliminary data.</text>
</comment>
<gene>
    <name evidence="1" type="ORF">FHW12_002440</name>
</gene>
<sequence length="29" mass="2921">MHVPFAQPLPIALAAGILPPAPSCAPSPR</sequence>
<reference evidence="1 2" key="1">
    <citation type="submission" date="2020-07" db="EMBL/GenBank/DDBJ databases">
        <title>Genomic Encyclopedia of Type Strains, Phase IV (KMG-V): Genome sequencing to study the core and pangenomes of soil and plant-associated prokaryotes.</title>
        <authorList>
            <person name="Whitman W."/>
        </authorList>
    </citation>
    <scope>NUCLEOTIDE SEQUENCE [LARGE SCALE GENOMIC DNA]</scope>
    <source>
        <strain evidence="1 2">RH2WT43</strain>
    </source>
</reference>
<evidence type="ECO:0000313" key="1">
    <source>
        <dbReference type="EMBL" id="MBA8888216.1"/>
    </source>
</evidence>
<evidence type="ECO:0000313" key="2">
    <source>
        <dbReference type="Proteomes" id="UP000550401"/>
    </source>
</evidence>